<dbReference type="Pfam" id="PF13620">
    <property type="entry name" value="CarboxypepD_reg"/>
    <property type="match status" value="1"/>
</dbReference>
<dbReference type="GO" id="GO:0030246">
    <property type="term" value="F:carbohydrate binding"/>
    <property type="evidence" value="ECO:0007669"/>
    <property type="project" value="InterPro"/>
</dbReference>
<dbReference type="InterPro" id="IPR013784">
    <property type="entry name" value="Carb-bd-like_fold"/>
</dbReference>
<keyword evidence="1" id="KW-0812">Transmembrane</keyword>
<accession>D6PBU7</accession>
<sequence length="293" mass="32243">MSEGAEDDATYLDEMTDETPMLFASSKAVLTIEDPNLHPIGKATAVFLLFTCMLGFLNGLDYASPNDGLVRPDEFVYRLALTAPDDTATFTGTVVDEAGQPMVNATVYLSWLDDASSMWVSEENVTDESGYFSFEQLDPGLIRVDIIVHRNDHRDVYSNRVLLSPPALIEPIGFTSIDFEFPSEQTFAEEPCQGTTEACEIRTVDRTPSQQDHPLMDSSAQAVYVLVGFAFMGLSLIAAGFSVWALKSGSIVLLRTSSVVAFFTVGHYWSACIFGLLAFVLTFAIPRRRIPML</sequence>
<dbReference type="EMBL" id="GU942970">
    <property type="protein sequence ID" value="ADD93198.1"/>
    <property type="molecule type" value="Genomic_DNA"/>
</dbReference>
<dbReference type="Gene3D" id="2.60.40.1120">
    <property type="entry name" value="Carboxypeptidase-like, regulatory domain"/>
    <property type="match status" value="1"/>
</dbReference>
<feature type="transmembrane region" description="Helical" evidence="1">
    <location>
        <begin position="266"/>
        <end position="285"/>
    </location>
</feature>
<name>D6PBU7_9ARCH</name>
<evidence type="ECO:0008006" key="3">
    <source>
        <dbReference type="Google" id="ProtNLM"/>
    </source>
</evidence>
<keyword evidence="1" id="KW-0472">Membrane</keyword>
<feature type="transmembrane region" description="Helical" evidence="1">
    <location>
        <begin position="223"/>
        <end position="246"/>
    </location>
</feature>
<evidence type="ECO:0000256" key="1">
    <source>
        <dbReference type="SAM" id="Phobius"/>
    </source>
</evidence>
<evidence type="ECO:0000313" key="2">
    <source>
        <dbReference type="EMBL" id="ADD93198.1"/>
    </source>
</evidence>
<reference evidence="2" key="1">
    <citation type="journal article" date="2010" name="ISME J.">
        <title>Metagenome of the Mediterranean deep chlorophyll maximum studied by direct and fosmid library 454 pyrosequencing.</title>
        <authorList>
            <person name="Ghai R."/>
            <person name="Martin-Cuadrado A.B."/>
            <person name="Molto A.G."/>
            <person name="Heredia I.G."/>
            <person name="Cabrera R."/>
            <person name="Martin J."/>
            <person name="Verdu M."/>
            <person name="Deschamps P."/>
            <person name="Moreira D."/>
            <person name="Lopez-Garcia P."/>
            <person name="Mira A."/>
            <person name="Rodriguez-Valera F."/>
        </authorList>
    </citation>
    <scope>NUCLEOTIDE SEQUENCE</scope>
</reference>
<feature type="transmembrane region" description="Helical" evidence="1">
    <location>
        <begin position="40"/>
        <end position="60"/>
    </location>
</feature>
<protein>
    <recommendedName>
        <fullName evidence="3">Carboxypeptidase regulatory-like domain-containing protein</fullName>
    </recommendedName>
</protein>
<dbReference type="AlphaFoldDB" id="D6PBU7"/>
<dbReference type="SUPFAM" id="SSF49452">
    <property type="entry name" value="Starch-binding domain-like"/>
    <property type="match status" value="1"/>
</dbReference>
<organism evidence="2">
    <name type="scientific">uncultured archaeon MedDCM-OCT-S08-C282</name>
    <dbReference type="NCBI Taxonomy" id="743096"/>
    <lineage>
        <taxon>Archaea</taxon>
        <taxon>environmental samples</taxon>
    </lineage>
</organism>
<keyword evidence="1" id="KW-1133">Transmembrane helix</keyword>
<proteinExistence type="predicted"/>